<evidence type="ECO:0000313" key="2">
    <source>
        <dbReference type="Proteomes" id="UP000691718"/>
    </source>
</evidence>
<organism evidence="1 2">
    <name type="scientific">Parnassius apollo</name>
    <name type="common">Apollo butterfly</name>
    <name type="synonym">Papilio apollo</name>
    <dbReference type="NCBI Taxonomy" id="110799"/>
    <lineage>
        <taxon>Eukaryota</taxon>
        <taxon>Metazoa</taxon>
        <taxon>Ecdysozoa</taxon>
        <taxon>Arthropoda</taxon>
        <taxon>Hexapoda</taxon>
        <taxon>Insecta</taxon>
        <taxon>Pterygota</taxon>
        <taxon>Neoptera</taxon>
        <taxon>Endopterygota</taxon>
        <taxon>Lepidoptera</taxon>
        <taxon>Glossata</taxon>
        <taxon>Ditrysia</taxon>
        <taxon>Papilionoidea</taxon>
        <taxon>Papilionidae</taxon>
        <taxon>Parnassiinae</taxon>
        <taxon>Parnassini</taxon>
        <taxon>Parnassius</taxon>
        <taxon>Parnassius</taxon>
    </lineage>
</organism>
<sequence>MTLSNGSANEHADITLDMLNFGSDITDEQKGQLLNIVNEFWDCFALDTSELGVTNISEMQINLLDDSSVTYKPYRLLYSERLIVRDLVNDLLDNKIIQESNSSYARYGRFAFTSCVN</sequence>
<gene>
    <name evidence="1" type="ORF">PAPOLLO_LOCUS4519</name>
</gene>
<reference evidence="1" key="1">
    <citation type="submission" date="2021-04" db="EMBL/GenBank/DDBJ databases">
        <authorList>
            <person name="Tunstrom K."/>
        </authorList>
    </citation>
    <scope>NUCLEOTIDE SEQUENCE</scope>
</reference>
<comment type="caution">
    <text evidence="1">The sequence shown here is derived from an EMBL/GenBank/DDBJ whole genome shotgun (WGS) entry which is preliminary data.</text>
</comment>
<dbReference type="Proteomes" id="UP000691718">
    <property type="component" value="Unassembled WGS sequence"/>
</dbReference>
<proteinExistence type="predicted"/>
<protein>
    <submittedName>
        <fullName evidence="1">(apollo) hypothetical protein</fullName>
    </submittedName>
</protein>
<dbReference type="OrthoDB" id="775972at2759"/>
<name>A0A8S3WCC6_PARAO</name>
<accession>A0A8S3WCC6</accession>
<dbReference type="AlphaFoldDB" id="A0A8S3WCC6"/>
<keyword evidence="2" id="KW-1185">Reference proteome</keyword>
<evidence type="ECO:0000313" key="1">
    <source>
        <dbReference type="EMBL" id="CAG4951995.1"/>
    </source>
</evidence>
<dbReference type="EMBL" id="CAJQZP010000280">
    <property type="protein sequence ID" value="CAG4951995.1"/>
    <property type="molecule type" value="Genomic_DNA"/>
</dbReference>